<evidence type="ECO:0000313" key="2">
    <source>
        <dbReference type="EMBL" id="PMD47550.1"/>
    </source>
</evidence>
<proteinExistence type="predicted"/>
<keyword evidence="3" id="KW-1185">Reference proteome</keyword>
<feature type="region of interest" description="Disordered" evidence="1">
    <location>
        <begin position="23"/>
        <end position="46"/>
    </location>
</feature>
<name>A0A2J6S9X0_HYAVF</name>
<reference evidence="2 3" key="1">
    <citation type="submission" date="2016-04" db="EMBL/GenBank/DDBJ databases">
        <title>A degradative enzymes factory behind the ericoid mycorrhizal symbiosis.</title>
        <authorList>
            <consortium name="DOE Joint Genome Institute"/>
            <person name="Martino E."/>
            <person name="Morin E."/>
            <person name="Grelet G."/>
            <person name="Kuo A."/>
            <person name="Kohler A."/>
            <person name="Daghino S."/>
            <person name="Barry K."/>
            <person name="Choi C."/>
            <person name="Cichocki N."/>
            <person name="Clum A."/>
            <person name="Copeland A."/>
            <person name="Hainaut M."/>
            <person name="Haridas S."/>
            <person name="Labutti K."/>
            <person name="Lindquist E."/>
            <person name="Lipzen A."/>
            <person name="Khouja H.-R."/>
            <person name="Murat C."/>
            <person name="Ohm R."/>
            <person name="Olson A."/>
            <person name="Spatafora J."/>
            <person name="Veneault-Fourrey C."/>
            <person name="Henrissat B."/>
            <person name="Grigoriev I."/>
            <person name="Martin F."/>
            <person name="Perotto S."/>
        </authorList>
    </citation>
    <scope>NUCLEOTIDE SEQUENCE [LARGE SCALE GENOMIC DNA]</scope>
    <source>
        <strain evidence="2 3">F</strain>
    </source>
</reference>
<sequence length="212" mass="23738">MPAQNVLAVNPQQMCRAASWTRGRVPGSVGQQKPLDCRNPRDQKTDRGSSWLHWEALYRPNGSAVGSVVLELSPVGVTSSVDFRRPPSLDSPGTWLRSTRATFLQHEEETWALPCRSNLSGLGKRCSPDMLRLNHAYCTSVLSGFQITWDLEARTLQKIGGPFKCWSCGSECYNCGSLIFQNLIKYIFLRCPPSHSRRAQNRYHTSSAIARP</sequence>
<dbReference type="EMBL" id="KZ613938">
    <property type="protein sequence ID" value="PMD47550.1"/>
    <property type="molecule type" value="Genomic_DNA"/>
</dbReference>
<organism evidence="2 3">
    <name type="scientific">Hyaloscypha variabilis (strain UAMH 11265 / GT02V1 / F)</name>
    <name type="common">Meliniomyces variabilis</name>
    <dbReference type="NCBI Taxonomy" id="1149755"/>
    <lineage>
        <taxon>Eukaryota</taxon>
        <taxon>Fungi</taxon>
        <taxon>Dikarya</taxon>
        <taxon>Ascomycota</taxon>
        <taxon>Pezizomycotina</taxon>
        <taxon>Leotiomycetes</taxon>
        <taxon>Helotiales</taxon>
        <taxon>Hyaloscyphaceae</taxon>
        <taxon>Hyaloscypha</taxon>
        <taxon>Hyaloscypha variabilis</taxon>
    </lineage>
</organism>
<dbReference type="AlphaFoldDB" id="A0A2J6S9X0"/>
<accession>A0A2J6S9X0</accession>
<gene>
    <name evidence="2" type="ORF">L207DRAFT_159959</name>
</gene>
<feature type="compositionally biased region" description="Basic and acidic residues" evidence="1">
    <location>
        <begin position="35"/>
        <end position="46"/>
    </location>
</feature>
<evidence type="ECO:0000313" key="3">
    <source>
        <dbReference type="Proteomes" id="UP000235786"/>
    </source>
</evidence>
<dbReference type="Proteomes" id="UP000235786">
    <property type="component" value="Unassembled WGS sequence"/>
</dbReference>
<protein>
    <submittedName>
        <fullName evidence="2">Uncharacterized protein</fullName>
    </submittedName>
</protein>
<evidence type="ECO:0000256" key="1">
    <source>
        <dbReference type="SAM" id="MobiDB-lite"/>
    </source>
</evidence>